<organism evidence="2">
    <name type="scientific">Medioppia subpectinata</name>
    <dbReference type="NCBI Taxonomy" id="1979941"/>
    <lineage>
        <taxon>Eukaryota</taxon>
        <taxon>Metazoa</taxon>
        <taxon>Ecdysozoa</taxon>
        <taxon>Arthropoda</taxon>
        <taxon>Chelicerata</taxon>
        <taxon>Arachnida</taxon>
        <taxon>Acari</taxon>
        <taxon>Acariformes</taxon>
        <taxon>Sarcoptiformes</taxon>
        <taxon>Oribatida</taxon>
        <taxon>Brachypylina</taxon>
        <taxon>Oppioidea</taxon>
        <taxon>Oppiidae</taxon>
        <taxon>Medioppia</taxon>
    </lineage>
</organism>
<dbReference type="OrthoDB" id="21513at2759"/>
<accession>A0A7R9QBI5</accession>
<evidence type="ECO:0000313" key="2">
    <source>
        <dbReference type="EMBL" id="CAD7638040.1"/>
    </source>
</evidence>
<feature type="compositionally biased region" description="Gly residues" evidence="1">
    <location>
        <begin position="68"/>
        <end position="79"/>
    </location>
</feature>
<gene>
    <name evidence="2" type="ORF">OSB1V03_LOCUS17213</name>
</gene>
<dbReference type="PANTHER" id="PTHR15141">
    <property type="entry name" value="TRANSCRIPTION ELONGATION FACTOR B POLYPEPTIDE 3"/>
    <property type="match status" value="1"/>
</dbReference>
<feature type="non-terminal residue" evidence="2">
    <location>
        <position position="112"/>
    </location>
</feature>
<dbReference type="InterPro" id="IPR051870">
    <property type="entry name" value="Elongin-A_domain"/>
</dbReference>
<evidence type="ECO:0000256" key="1">
    <source>
        <dbReference type="SAM" id="MobiDB-lite"/>
    </source>
</evidence>
<evidence type="ECO:0008006" key="4">
    <source>
        <dbReference type="Google" id="ProtNLM"/>
    </source>
</evidence>
<dbReference type="AlphaFoldDB" id="A0A7R9QBI5"/>
<evidence type="ECO:0000313" key="3">
    <source>
        <dbReference type="Proteomes" id="UP000759131"/>
    </source>
</evidence>
<keyword evidence="3" id="KW-1185">Reference proteome</keyword>
<reference evidence="2" key="1">
    <citation type="submission" date="2020-11" db="EMBL/GenBank/DDBJ databases">
        <authorList>
            <person name="Tran Van P."/>
        </authorList>
    </citation>
    <scope>NUCLEOTIDE SEQUENCE</scope>
</reference>
<dbReference type="EMBL" id="CAJPIZ010020357">
    <property type="protein sequence ID" value="CAG2117260.1"/>
    <property type="molecule type" value="Genomic_DNA"/>
</dbReference>
<feature type="region of interest" description="Disordered" evidence="1">
    <location>
        <begin position="39"/>
        <end position="83"/>
    </location>
</feature>
<dbReference type="EMBL" id="OC874932">
    <property type="protein sequence ID" value="CAD7638040.1"/>
    <property type="molecule type" value="Genomic_DNA"/>
</dbReference>
<name>A0A7R9QBI5_9ACAR</name>
<protein>
    <recommendedName>
        <fullName evidence="4">Elongin-A</fullName>
    </recommendedName>
</protein>
<sequence>EEDECWRELYLRCGQERDNRLKNITKFISNKQQKALPVRQTQFSENVKTPREILRKQERSGISQSYGSSGGGGGGGSGGYSSQYVKIVPEKPKVAPLMRKVLKLQKARNSRR</sequence>
<dbReference type="PANTHER" id="PTHR15141:SF76">
    <property type="entry name" value="TRANSCRIPTION ELONGATION FACTOR B POLYPEPTIDE 3"/>
    <property type="match status" value="1"/>
</dbReference>
<dbReference type="Proteomes" id="UP000759131">
    <property type="component" value="Unassembled WGS sequence"/>
</dbReference>
<proteinExistence type="predicted"/>
<feature type="compositionally biased region" description="Basic and acidic residues" evidence="1">
    <location>
        <begin position="48"/>
        <end position="59"/>
    </location>
</feature>